<dbReference type="PANTHER" id="PTHR43096:SF52">
    <property type="entry name" value="DNAJ HOMOLOG 1, MITOCHONDRIAL-RELATED"/>
    <property type="match status" value="1"/>
</dbReference>
<dbReference type="InterPro" id="IPR018253">
    <property type="entry name" value="DnaJ_domain_CS"/>
</dbReference>
<dbReference type="KEGG" id="mpro:BJP34_22525"/>
<dbReference type="AlphaFoldDB" id="A0A1D8U3J2"/>
<dbReference type="CDD" id="cd06257">
    <property type="entry name" value="DnaJ"/>
    <property type="match status" value="1"/>
</dbReference>
<feature type="compositionally biased region" description="Pro residues" evidence="2">
    <location>
        <begin position="166"/>
        <end position="178"/>
    </location>
</feature>
<protein>
    <submittedName>
        <fullName evidence="4">Molecular chaperone DnaJ</fullName>
    </submittedName>
</protein>
<dbReference type="PANTHER" id="PTHR43096">
    <property type="entry name" value="DNAJ HOMOLOG 1, MITOCHONDRIAL-RELATED"/>
    <property type="match status" value="1"/>
</dbReference>
<dbReference type="Pfam" id="PF00226">
    <property type="entry name" value="DnaJ"/>
    <property type="match status" value="1"/>
</dbReference>
<organism evidence="4 5">
    <name type="scientific">Moorena producens PAL-8-15-08-1</name>
    <dbReference type="NCBI Taxonomy" id="1458985"/>
    <lineage>
        <taxon>Bacteria</taxon>
        <taxon>Bacillati</taxon>
        <taxon>Cyanobacteriota</taxon>
        <taxon>Cyanophyceae</taxon>
        <taxon>Coleofasciculales</taxon>
        <taxon>Coleofasciculaceae</taxon>
        <taxon>Moorena</taxon>
    </lineage>
</organism>
<dbReference type="InterPro" id="IPR001623">
    <property type="entry name" value="DnaJ_domain"/>
</dbReference>
<dbReference type="SUPFAM" id="SSF49493">
    <property type="entry name" value="HSP40/DnaJ peptide-binding domain"/>
    <property type="match status" value="2"/>
</dbReference>
<dbReference type="PRINTS" id="PR00625">
    <property type="entry name" value="JDOMAIN"/>
</dbReference>
<dbReference type="Gene3D" id="2.60.260.20">
    <property type="entry name" value="Urease metallochaperone UreE, N-terminal domain"/>
    <property type="match status" value="2"/>
</dbReference>
<evidence type="ECO:0000256" key="2">
    <source>
        <dbReference type="SAM" id="MobiDB-lite"/>
    </source>
</evidence>
<dbReference type="STRING" id="1458985.BJP34_22525"/>
<sequence length="348" mass="39062">MQNYRDYYEMLGVPTEASSEEIKKAYRRLARQYHPDLNPGDKTAEDKFKDIGEAYEVLSDPNRRSQYDQFSRYWQKKKFGRKAAKAATLIKNVGWNGNGRGSAQGEDYGNYRDFNTFVDQLLGRRSTRKATSTPPPGTRVSSDSAFRPGKTKTAYTVSSRLRPQPKSQPQPQPYPKPQPQDIDARLTLPLEKAYKGGRERIRLEDGRGLEIELPAGMVTGALVRLQGQGIDGGCLNLKITVSPHPFFKLEEFDVICVVPVTPAEAVLGDLIEVPTLDGRVQINVPSGVRSGQKLRLANKGYPNPEGGRGDQVVEIQIVVPTEVTEEVRELYEKLRQIDNFNPRQDLLV</sequence>
<name>A0A1D8U3J2_9CYAN</name>
<dbReference type="Proteomes" id="UP000177870">
    <property type="component" value="Chromosome"/>
</dbReference>
<reference evidence="5" key="1">
    <citation type="submission" date="2016-10" db="EMBL/GenBank/DDBJ databases">
        <title>Comparative genomics uncovers the prolific and rare metabolic potential of the cyanobacterial genus Moorea.</title>
        <authorList>
            <person name="Leao T."/>
            <person name="Castelao G."/>
            <person name="Korobeynikov A."/>
            <person name="Monroe E.A."/>
            <person name="Podell S."/>
            <person name="Glukhov E."/>
            <person name="Allen E."/>
            <person name="Gerwick W.H."/>
            <person name="Gerwick L."/>
        </authorList>
    </citation>
    <scope>NUCLEOTIDE SEQUENCE [LARGE SCALE GENOMIC DNA]</scope>
    <source>
        <strain evidence="5">PAL-8-15-08-1</strain>
    </source>
</reference>
<dbReference type="Gene3D" id="1.10.287.110">
    <property type="entry name" value="DnaJ domain"/>
    <property type="match status" value="1"/>
</dbReference>
<dbReference type="PROSITE" id="PS50076">
    <property type="entry name" value="DNAJ_2"/>
    <property type="match status" value="1"/>
</dbReference>
<dbReference type="RefSeq" id="WP_070396829.1">
    <property type="nucleotide sequence ID" value="NZ_CP017599.1"/>
</dbReference>
<dbReference type="InterPro" id="IPR002939">
    <property type="entry name" value="DnaJ_C"/>
</dbReference>
<dbReference type="InterPro" id="IPR008971">
    <property type="entry name" value="HSP40/DnaJ_pept-bd"/>
</dbReference>
<dbReference type="SUPFAM" id="SSF46565">
    <property type="entry name" value="Chaperone J-domain"/>
    <property type="match status" value="1"/>
</dbReference>
<dbReference type="OrthoDB" id="9779889at2"/>
<dbReference type="GO" id="GO:0005737">
    <property type="term" value="C:cytoplasm"/>
    <property type="evidence" value="ECO:0007669"/>
    <property type="project" value="TreeGrafter"/>
</dbReference>
<dbReference type="GO" id="GO:0042026">
    <property type="term" value="P:protein refolding"/>
    <property type="evidence" value="ECO:0007669"/>
    <property type="project" value="TreeGrafter"/>
</dbReference>
<dbReference type="GO" id="GO:0051082">
    <property type="term" value="F:unfolded protein binding"/>
    <property type="evidence" value="ECO:0007669"/>
    <property type="project" value="InterPro"/>
</dbReference>
<keyword evidence="1" id="KW-0143">Chaperone</keyword>
<dbReference type="Pfam" id="PF01556">
    <property type="entry name" value="DnaJ_C"/>
    <property type="match status" value="1"/>
</dbReference>
<evidence type="ECO:0000256" key="1">
    <source>
        <dbReference type="ARBA" id="ARBA00023186"/>
    </source>
</evidence>
<dbReference type="SMART" id="SM00271">
    <property type="entry name" value="DnaJ"/>
    <property type="match status" value="1"/>
</dbReference>
<proteinExistence type="predicted"/>
<feature type="domain" description="J" evidence="3">
    <location>
        <begin position="6"/>
        <end position="71"/>
    </location>
</feature>
<dbReference type="EMBL" id="CP017599">
    <property type="protein sequence ID" value="AOX04471.1"/>
    <property type="molecule type" value="Genomic_DNA"/>
</dbReference>
<evidence type="ECO:0000259" key="3">
    <source>
        <dbReference type="PROSITE" id="PS50076"/>
    </source>
</evidence>
<accession>A0A1D8U3J2</accession>
<dbReference type="PROSITE" id="PS00636">
    <property type="entry name" value="DNAJ_1"/>
    <property type="match status" value="1"/>
</dbReference>
<dbReference type="InterPro" id="IPR036869">
    <property type="entry name" value="J_dom_sf"/>
</dbReference>
<dbReference type="FunFam" id="2.60.260.20:FF:000013">
    <property type="entry name" value="DnaJ subfamily B member 11"/>
    <property type="match status" value="1"/>
</dbReference>
<evidence type="ECO:0000313" key="4">
    <source>
        <dbReference type="EMBL" id="AOX04471.1"/>
    </source>
</evidence>
<evidence type="ECO:0000313" key="5">
    <source>
        <dbReference type="Proteomes" id="UP000177870"/>
    </source>
</evidence>
<dbReference type="CDD" id="cd10747">
    <property type="entry name" value="DnaJ_C"/>
    <property type="match status" value="1"/>
</dbReference>
<gene>
    <name evidence="4" type="ORF">BJP34_22525</name>
</gene>
<feature type="region of interest" description="Disordered" evidence="2">
    <location>
        <begin position="123"/>
        <end position="181"/>
    </location>
</feature>